<dbReference type="GO" id="GO:0070762">
    <property type="term" value="C:nuclear pore transmembrane ring"/>
    <property type="evidence" value="ECO:0007669"/>
    <property type="project" value="TreeGrafter"/>
</dbReference>
<keyword evidence="5" id="KW-0812">Transmembrane</keyword>
<reference evidence="13" key="1">
    <citation type="submission" date="2022-03" db="EMBL/GenBank/DDBJ databases">
        <authorList>
            <person name="Martin C."/>
        </authorList>
    </citation>
    <scope>NUCLEOTIDE SEQUENCE</scope>
</reference>
<evidence type="ECO:0000256" key="5">
    <source>
        <dbReference type="ARBA" id="ARBA00022692"/>
    </source>
</evidence>
<evidence type="ECO:0000256" key="2">
    <source>
        <dbReference type="ARBA" id="ARBA00004567"/>
    </source>
</evidence>
<keyword evidence="8" id="KW-1133">Transmembrane helix</keyword>
<evidence type="ECO:0000256" key="9">
    <source>
        <dbReference type="ARBA" id="ARBA00023010"/>
    </source>
</evidence>
<accession>A0A8J1TPY3</accession>
<dbReference type="AlphaFoldDB" id="A0A8J1TPY3"/>
<dbReference type="Proteomes" id="UP000749559">
    <property type="component" value="Unassembled WGS sequence"/>
</dbReference>
<evidence type="ECO:0000256" key="1">
    <source>
        <dbReference type="ARBA" id="ARBA00004232"/>
    </source>
</evidence>
<name>A0A8J1TPY3_OWEFU</name>
<organism evidence="13 14">
    <name type="scientific">Owenia fusiformis</name>
    <name type="common">Polychaete worm</name>
    <dbReference type="NCBI Taxonomy" id="6347"/>
    <lineage>
        <taxon>Eukaryota</taxon>
        <taxon>Metazoa</taxon>
        <taxon>Spiralia</taxon>
        <taxon>Lophotrochozoa</taxon>
        <taxon>Annelida</taxon>
        <taxon>Polychaeta</taxon>
        <taxon>Sedentaria</taxon>
        <taxon>Canalipalpata</taxon>
        <taxon>Sabellida</taxon>
        <taxon>Oweniida</taxon>
        <taxon>Oweniidae</taxon>
        <taxon>Owenia</taxon>
    </lineage>
</organism>
<keyword evidence="12" id="KW-0539">Nucleus</keyword>
<evidence type="ECO:0000256" key="7">
    <source>
        <dbReference type="ARBA" id="ARBA00022927"/>
    </source>
</evidence>
<evidence type="ECO:0000256" key="6">
    <source>
        <dbReference type="ARBA" id="ARBA00022816"/>
    </source>
</evidence>
<dbReference type="EMBL" id="CAIIXF020000001">
    <property type="protein sequence ID" value="CAH1775963.1"/>
    <property type="molecule type" value="Genomic_DNA"/>
</dbReference>
<dbReference type="GO" id="GO:0030674">
    <property type="term" value="F:protein-macromolecule adaptor activity"/>
    <property type="evidence" value="ECO:0007669"/>
    <property type="project" value="TreeGrafter"/>
</dbReference>
<dbReference type="PANTHER" id="PTHR13269">
    <property type="entry name" value="NUCLEOPORIN NDC1"/>
    <property type="match status" value="1"/>
</dbReference>
<comment type="similarity">
    <text evidence="3">Belongs to the NDC1 family.</text>
</comment>
<keyword evidence="4" id="KW-0813">Transport</keyword>
<dbReference type="OrthoDB" id="67850at2759"/>
<evidence type="ECO:0000256" key="12">
    <source>
        <dbReference type="ARBA" id="ARBA00023242"/>
    </source>
</evidence>
<keyword evidence="9" id="KW-0811">Translocation</keyword>
<sequence length="607" mass="68186">MDSWFKPEVFRWRTGASIAWSVLLLPSLVKCMLAIILFSPLHPYQWILDWFSAMFSMSTWLYTGVIIAVTISVASSNASNYSVRPVILLNRLSIIGSLLKPQRIVHCLGHALAAALTMWCLVNIIGGSYADLTSECHEESEKVGVCLNERHLVLVLHGLFLGAIYSTQYYLHNLNYLTFPTVQQTKYFRVRCSLFPMLVNSGRSVLRQLPIFYLVYYIFGCIPKGWIVTNLGLKTNDVAVDSIWGLLDISLCLHLAITGLFLHFTWTLSVLLFKVYNTEPYVFPIESSFELDKQRCLHNALEAWATPLIQYLGFLDLSLLAKYSAKRRKEILSLSQPGGHPHNWNYICTECLHTLDALTNALLVANNNMISSAGYRQLSGDQVPLQEPTSASVSSVGQTTYYNTTYNTSLNDSYGGNSTLPGYDANLSTKKSDLTYRGRSNGTLPAQQNIFPAVKKQSGVLQKFLEQQKKRPAVAYLLDSLPDNHSRQLFQDAQLQIWALQALSHLVEASYTEDTYGVVQKSLPDIIAAILTLQEAVEKHFKLNSRVNRRGQGKGSDVIDIGLRLALKSELKTAIYRIINTFGTSISNVPLSKDHSKRLALFLEYKE</sequence>
<evidence type="ECO:0000256" key="3">
    <source>
        <dbReference type="ARBA" id="ARBA00005760"/>
    </source>
</evidence>
<dbReference type="Pfam" id="PF09531">
    <property type="entry name" value="Ndc1_Nup"/>
    <property type="match status" value="1"/>
</dbReference>
<dbReference type="InterPro" id="IPR019049">
    <property type="entry name" value="Nucleoporin_prot_Ndc1/Nup"/>
</dbReference>
<keyword evidence="11" id="KW-0472">Membrane</keyword>
<keyword evidence="10" id="KW-0906">Nuclear pore complex</keyword>
<comment type="subcellular location">
    <subcellularLocation>
        <location evidence="1">Nucleus membrane</location>
        <topology evidence="1">Multi-pass membrane protein</topology>
    </subcellularLocation>
    <subcellularLocation>
        <location evidence="2">Nucleus</location>
        <location evidence="2">Nuclear pore complex</location>
    </subcellularLocation>
</comment>
<evidence type="ECO:0000313" key="14">
    <source>
        <dbReference type="Proteomes" id="UP000749559"/>
    </source>
</evidence>
<dbReference type="PANTHER" id="PTHR13269:SF6">
    <property type="entry name" value="NUCLEOPORIN NDC1"/>
    <property type="match status" value="1"/>
</dbReference>
<dbReference type="GO" id="GO:0015031">
    <property type="term" value="P:protein transport"/>
    <property type="evidence" value="ECO:0007669"/>
    <property type="project" value="UniProtKB-KW"/>
</dbReference>
<keyword evidence="6" id="KW-0509">mRNA transport</keyword>
<dbReference type="GO" id="GO:0006999">
    <property type="term" value="P:nuclear pore organization"/>
    <property type="evidence" value="ECO:0007669"/>
    <property type="project" value="TreeGrafter"/>
</dbReference>
<evidence type="ECO:0000256" key="11">
    <source>
        <dbReference type="ARBA" id="ARBA00023136"/>
    </source>
</evidence>
<gene>
    <name evidence="13" type="ORF">OFUS_LOCUS3196</name>
</gene>
<proteinExistence type="inferred from homology"/>
<dbReference type="GO" id="GO:0051028">
    <property type="term" value="P:mRNA transport"/>
    <property type="evidence" value="ECO:0007669"/>
    <property type="project" value="UniProtKB-KW"/>
</dbReference>
<evidence type="ECO:0000256" key="4">
    <source>
        <dbReference type="ARBA" id="ARBA00022448"/>
    </source>
</evidence>
<keyword evidence="7" id="KW-0653">Protein transport</keyword>
<evidence type="ECO:0000256" key="10">
    <source>
        <dbReference type="ARBA" id="ARBA00023132"/>
    </source>
</evidence>
<evidence type="ECO:0000256" key="8">
    <source>
        <dbReference type="ARBA" id="ARBA00022989"/>
    </source>
</evidence>
<dbReference type="GO" id="GO:0031965">
    <property type="term" value="C:nuclear membrane"/>
    <property type="evidence" value="ECO:0007669"/>
    <property type="project" value="UniProtKB-SubCell"/>
</dbReference>
<evidence type="ECO:0000313" key="13">
    <source>
        <dbReference type="EMBL" id="CAH1775963.1"/>
    </source>
</evidence>
<protein>
    <submittedName>
        <fullName evidence="13">Uncharacterized protein</fullName>
    </submittedName>
</protein>
<comment type="caution">
    <text evidence="13">The sequence shown here is derived from an EMBL/GenBank/DDBJ whole genome shotgun (WGS) entry which is preliminary data.</text>
</comment>
<keyword evidence="14" id="KW-1185">Reference proteome</keyword>